<dbReference type="EC" id="2.3.1.-" evidence="2"/>
<dbReference type="AlphaFoldDB" id="A0A5B9D7R8"/>
<keyword evidence="3" id="KW-1185">Reference proteome</keyword>
<dbReference type="KEGG" id="psyt:DSAG12_00894"/>
<gene>
    <name evidence="2" type="ORF">DSAG12_00894</name>
</gene>
<sequence length="286" mass="32877">MENSDILRKTSKNEIINAIDQNSIDFWKTFSNFLDKDESLKKNPKFEISVKKEVSKIFTGMNHPIGNAFTRANFTEQQVYEKVSIYLNLAKQKNIPFIWWVGALSKPHNLGEILAKIGLIKDESPGMYLNLRDIDETKYKAALNRSKIKIEQILNPKEEKFWLDLCSTIFEMEEVKDEIDRMWRVCLKFCDAYLATYEGNPVGISMVFYGGGVAGIYNVGVHPDYRNRGIGTAITLAPTIQAKKKGYEISILMSSEIGFKVYSQIGFQECCKFNQYIYIPQPNEEK</sequence>
<evidence type="ECO:0000313" key="3">
    <source>
        <dbReference type="Proteomes" id="UP000321408"/>
    </source>
</evidence>
<dbReference type="OrthoDB" id="43754at2157"/>
<keyword evidence="2" id="KW-0808">Transferase</keyword>
<feature type="domain" description="N-acetyltransferase" evidence="1">
    <location>
        <begin position="129"/>
        <end position="284"/>
    </location>
</feature>
<reference evidence="2 3" key="2">
    <citation type="journal article" date="2024" name="Int. J. Syst. Evol. Microbiol.">
        <title>Promethearchaeum syntrophicum gen. nov., sp. nov., an anaerobic, obligately syntrophic archaeon, the first isolate of the lineage 'Asgard' archaea, and proposal of the new archaeal phylum Promethearchaeota phyl. nov. and kingdom Promethearchaeati regn. nov.</title>
        <authorList>
            <person name="Imachi H."/>
            <person name="Nobu M.K."/>
            <person name="Kato S."/>
            <person name="Takaki Y."/>
            <person name="Miyazaki M."/>
            <person name="Miyata M."/>
            <person name="Ogawara M."/>
            <person name="Saito Y."/>
            <person name="Sakai S."/>
            <person name="Tahara Y.O."/>
            <person name="Takano Y."/>
            <person name="Tasumi E."/>
            <person name="Uematsu K."/>
            <person name="Yoshimura T."/>
            <person name="Itoh T."/>
            <person name="Ohkuma M."/>
            <person name="Takai K."/>
        </authorList>
    </citation>
    <scope>NUCLEOTIDE SEQUENCE [LARGE SCALE GENOMIC DNA]</scope>
    <source>
        <strain evidence="2 3">MK-D1</strain>
    </source>
</reference>
<dbReference type="EMBL" id="CP042905">
    <property type="protein sequence ID" value="QEE15071.1"/>
    <property type="molecule type" value="Genomic_DNA"/>
</dbReference>
<accession>A0A5B9D7R8</accession>
<dbReference type="RefSeq" id="WP_147661995.1">
    <property type="nucleotide sequence ID" value="NZ_CP042905.2"/>
</dbReference>
<organism evidence="2 3">
    <name type="scientific">Promethearchaeum syntrophicum</name>
    <dbReference type="NCBI Taxonomy" id="2594042"/>
    <lineage>
        <taxon>Archaea</taxon>
        <taxon>Promethearchaeati</taxon>
        <taxon>Promethearchaeota</taxon>
        <taxon>Promethearchaeia</taxon>
        <taxon>Promethearchaeales</taxon>
        <taxon>Promethearchaeaceae</taxon>
        <taxon>Promethearchaeum</taxon>
    </lineage>
</organism>
<dbReference type="InterPro" id="IPR000182">
    <property type="entry name" value="GNAT_dom"/>
</dbReference>
<dbReference type="Proteomes" id="UP000321408">
    <property type="component" value="Chromosome"/>
</dbReference>
<dbReference type="GeneID" id="41328892"/>
<dbReference type="Gene3D" id="3.40.630.30">
    <property type="match status" value="1"/>
</dbReference>
<dbReference type="InterPro" id="IPR016181">
    <property type="entry name" value="Acyl_CoA_acyltransferase"/>
</dbReference>
<dbReference type="PROSITE" id="PS51186">
    <property type="entry name" value="GNAT"/>
    <property type="match status" value="1"/>
</dbReference>
<reference evidence="2 3" key="1">
    <citation type="journal article" date="2020" name="Nature">
        <title>Isolation of an archaeon at the prokaryote-eukaryote interface.</title>
        <authorList>
            <person name="Imachi H."/>
            <person name="Nobu M.K."/>
            <person name="Nakahara N."/>
            <person name="Morono Y."/>
            <person name="Ogawara M."/>
            <person name="Takaki Y."/>
            <person name="Takano Y."/>
            <person name="Uematsu K."/>
            <person name="Ikuta T."/>
            <person name="Ito M."/>
            <person name="Matsui Y."/>
            <person name="Miyazaki M."/>
            <person name="Murata K."/>
            <person name="Saito Y."/>
            <person name="Sakai S."/>
            <person name="Song C."/>
            <person name="Tasumi E."/>
            <person name="Yamanaka Y."/>
            <person name="Yamaguchi T."/>
            <person name="Kamagata Y."/>
            <person name="Tamaki H."/>
            <person name="Takai K."/>
        </authorList>
    </citation>
    <scope>NUCLEOTIDE SEQUENCE [LARGE SCALE GENOMIC DNA]</scope>
    <source>
        <strain evidence="2 3">MK-D1</strain>
    </source>
</reference>
<dbReference type="CDD" id="cd04301">
    <property type="entry name" value="NAT_SF"/>
    <property type="match status" value="1"/>
</dbReference>
<keyword evidence="2" id="KW-0012">Acyltransferase</keyword>
<evidence type="ECO:0000259" key="1">
    <source>
        <dbReference type="PROSITE" id="PS51186"/>
    </source>
</evidence>
<protein>
    <submittedName>
        <fullName evidence="2">GNAT family N-acetyltransferase</fullName>
        <ecNumber evidence="2">2.3.1.-</ecNumber>
    </submittedName>
</protein>
<dbReference type="SUPFAM" id="SSF55729">
    <property type="entry name" value="Acyl-CoA N-acyltransferases (Nat)"/>
    <property type="match status" value="1"/>
</dbReference>
<dbReference type="GO" id="GO:0016747">
    <property type="term" value="F:acyltransferase activity, transferring groups other than amino-acyl groups"/>
    <property type="evidence" value="ECO:0007669"/>
    <property type="project" value="InterPro"/>
</dbReference>
<dbReference type="Pfam" id="PF13508">
    <property type="entry name" value="Acetyltransf_7"/>
    <property type="match status" value="1"/>
</dbReference>
<name>A0A5B9D7R8_9ARCH</name>
<proteinExistence type="predicted"/>
<evidence type="ECO:0000313" key="2">
    <source>
        <dbReference type="EMBL" id="QEE15071.1"/>
    </source>
</evidence>